<dbReference type="InterPro" id="IPR009057">
    <property type="entry name" value="Homeodomain-like_sf"/>
</dbReference>
<dbReference type="InterPro" id="IPR001647">
    <property type="entry name" value="HTH_TetR"/>
</dbReference>
<keyword evidence="5" id="KW-1185">Reference proteome</keyword>
<evidence type="ECO:0000256" key="1">
    <source>
        <dbReference type="ARBA" id="ARBA00023125"/>
    </source>
</evidence>
<dbReference type="PATRIC" id="fig|52.7.peg.5374"/>
<feature type="domain" description="HTH tetR-type" evidence="3">
    <location>
        <begin position="1"/>
        <end position="61"/>
    </location>
</feature>
<dbReference type="GO" id="GO:0000976">
    <property type="term" value="F:transcription cis-regulatory region binding"/>
    <property type="evidence" value="ECO:0007669"/>
    <property type="project" value="TreeGrafter"/>
</dbReference>
<dbReference type="OrthoDB" id="5394806at2"/>
<keyword evidence="1 2" id="KW-0238">DNA-binding</keyword>
<evidence type="ECO:0000313" key="4">
    <source>
        <dbReference type="EMBL" id="AKT40707.1"/>
    </source>
</evidence>
<reference evidence="4 5" key="1">
    <citation type="submission" date="2015-07" db="EMBL/GenBank/DDBJ databases">
        <title>Genome analysis of myxobacterium Chondromyces crocatus Cm c5 reveals a high potential for natural compound synthesis and the genetic basis for the loss of fruiting body formation.</title>
        <authorList>
            <person name="Zaburannyi N."/>
            <person name="Bunk B."/>
            <person name="Maier J."/>
            <person name="Overmann J."/>
            <person name="Mueller R."/>
        </authorList>
    </citation>
    <scope>NUCLEOTIDE SEQUENCE [LARGE SCALE GENOMIC DNA]</scope>
    <source>
        <strain evidence="4 5">Cm c5</strain>
    </source>
</reference>
<name>A0A0K1EJ61_CHOCO</name>
<dbReference type="PANTHER" id="PTHR30055:SF219">
    <property type="entry name" value="TRANSCRIPTIONAL REGULATORY PROTEIN"/>
    <property type="match status" value="1"/>
</dbReference>
<evidence type="ECO:0000313" key="5">
    <source>
        <dbReference type="Proteomes" id="UP000067626"/>
    </source>
</evidence>
<feature type="DNA-binding region" description="H-T-H motif" evidence="2">
    <location>
        <begin position="24"/>
        <end position="43"/>
    </location>
</feature>
<dbReference type="PRINTS" id="PR00455">
    <property type="entry name" value="HTHTETR"/>
</dbReference>
<proteinExistence type="predicted"/>
<dbReference type="Proteomes" id="UP000067626">
    <property type="component" value="Chromosome"/>
</dbReference>
<dbReference type="Gene3D" id="1.10.357.10">
    <property type="entry name" value="Tetracycline Repressor, domain 2"/>
    <property type="match status" value="1"/>
</dbReference>
<dbReference type="STRING" id="52.CMC5_048630"/>
<dbReference type="AlphaFoldDB" id="A0A0K1EJ61"/>
<dbReference type="PROSITE" id="PS50977">
    <property type="entry name" value="HTH_TETR_2"/>
    <property type="match status" value="1"/>
</dbReference>
<gene>
    <name evidence="4" type="primary">tetR</name>
    <name evidence="4" type="ORF">CMC5_048630</name>
</gene>
<accession>A0A0K1EJ61</accession>
<organism evidence="4 5">
    <name type="scientific">Chondromyces crocatus</name>
    <dbReference type="NCBI Taxonomy" id="52"/>
    <lineage>
        <taxon>Bacteria</taxon>
        <taxon>Pseudomonadati</taxon>
        <taxon>Myxococcota</taxon>
        <taxon>Polyangia</taxon>
        <taxon>Polyangiales</taxon>
        <taxon>Polyangiaceae</taxon>
        <taxon>Chondromyces</taxon>
    </lineage>
</organism>
<evidence type="ECO:0000256" key="2">
    <source>
        <dbReference type="PROSITE-ProRule" id="PRU00335"/>
    </source>
</evidence>
<dbReference type="Pfam" id="PF00440">
    <property type="entry name" value="TetR_N"/>
    <property type="match status" value="1"/>
</dbReference>
<sequence length="201" mass="22005">MGHRENLLAGAKQCLLERGYAHTTARDLVAASGTNLASIGYHFGSKEALLNEAMILLLDEWATEMERILRAEPAADPAQQFELTWSRMLASFAEIRPVLVGSVEAFPQAERVPALREQLAQAHEKARMGLAAMFHAAQPTKDERAVRAVGSVHLTLLIGVLIQWLIDPARAPTASELAEGLRQVAATMHPASTMHPSERER</sequence>
<dbReference type="PANTHER" id="PTHR30055">
    <property type="entry name" value="HTH-TYPE TRANSCRIPTIONAL REGULATOR RUTR"/>
    <property type="match status" value="1"/>
</dbReference>
<dbReference type="SUPFAM" id="SSF46689">
    <property type="entry name" value="Homeodomain-like"/>
    <property type="match status" value="1"/>
</dbReference>
<dbReference type="InterPro" id="IPR050109">
    <property type="entry name" value="HTH-type_TetR-like_transc_reg"/>
</dbReference>
<protein>
    <submittedName>
        <fullName evidence="4">TetR family transcriptional regulator</fullName>
    </submittedName>
</protein>
<dbReference type="GO" id="GO:0003700">
    <property type="term" value="F:DNA-binding transcription factor activity"/>
    <property type="evidence" value="ECO:0007669"/>
    <property type="project" value="TreeGrafter"/>
</dbReference>
<dbReference type="EMBL" id="CP012159">
    <property type="protein sequence ID" value="AKT40707.1"/>
    <property type="molecule type" value="Genomic_DNA"/>
</dbReference>
<dbReference type="KEGG" id="ccro:CMC5_048630"/>
<evidence type="ECO:0000259" key="3">
    <source>
        <dbReference type="PROSITE" id="PS50977"/>
    </source>
</evidence>
<dbReference type="RefSeq" id="WP_050432603.1">
    <property type="nucleotide sequence ID" value="NZ_CP012159.1"/>
</dbReference>